<dbReference type="InterPro" id="IPR001854">
    <property type="entry name" value="Ribosomal_uL29"/>
</dbReference>
<gene>
    <name evidence="5" type="primary">rpmC</name>
</gene>
<keyword evidence="3 5" id="KW-0687">Ribonucleoprotein</keyword>
<reference evidence="6" key="1">
    <citation type="journal article" date="2015" name="ISME J.">
        <title>Aquifer environment selects for microbial species cohorts in sediment and groundwater.</title>
        <authorList>
            <person name="Hug L.A."/>
            <person name="Thomas B.C."/>
            <person name="Brown C.T."/>
            <person name="Frischkorn K.R."/>
            <person name="Williams K.H."/>
            <person name="Tringe S.G."/>
            <person name="Banfield J.F."/>
        </authorList>
    </citation>
    <scope>NUCLEOTIDE SEQUENCE</scope>
</reference>
<organism evidence="6">
    <name type="scientific">uncultured planctomycete Rifle_16ft_4_minimus_3099</name>
    <dbReference type="NCBI Taxonomy" id="1665203"/>
    <lineage>
        <taxon>Bacteria</taxon>
        <taxon>Pseudomonadati</taxon>
        <taxon>Planctomycetota</taxon>
        <taxon>Planctomycetia</taxon>
        <taxon>Planctomycetales</taxon>
        <taxon>environmental samples</taxon>
    </lineage>
</organism>
<sequence length="76" mass="8885">MKPGEIRTKLREDILAELEGSKRELLNLRIQWQAGELKNSAQYAKTRKKIARTKTILREMDLGINKRLYSGETKKQ</sequence>
<dbReference type="InterPro" id="IPR050063">
    <property type="entry name" value="Ribosomal_protein_uL29"/>
</dbReference>
<accession>A0A0H4T5I0</accession>
<dbReference type="GO" id="GO:0003735">
    <property type="term" value="F:structural constituent of ribosome"/>
    <property type="evidence" value="ECO:0007669"/>
    <property type="project" value="InterPro"/>
</dbReference>
<evidence type="ECO:0000256" key="5">
    <source>
        <dbReference type="HAMAP-Rule" id="MF_00374"/>
    </source>
</evidence>
<evidence type="ECO:0000313" key="6">
    <source>
        <dbReference type="EMBL" id="AKQ01990.1"/>
    </source>
</evidence>
<dbReference type="HAMAP" id="MF_00374">
    <property type="entry name" value="Ribosomal_uL29"/>
    <property type="match status" value="1"/>
</dbReference>
<dbReference type="InterPro" id="IPR036049">
    <property type="entry name" value="Ribosomal_uL29_sf"/>
</dbReference>
<dbReference type="Pfam" id="PF00831">
    <property type="entry name" value="Ribosomal_L29"/>
    <property type="match status" value="1"/>
</dbReference>
<keyword evidence="2 5" id="KW-0689">Ribosomal protein</keyword>
<comment type="similarity">
    <text evidence="1 5">Belongs to the universal ribosomal protein uL29 family.</text>
</comment>
<dbReference type="CDD" id="cd00427">
    <property type="entry name" value="Ribosomal_L29_HIP"/>
    <property type="match status" value="1"/>
</dbReference>
<dbReference type="PANTHER" id="PTHR10916">
    <property type="entry name" value="60S RIBOSOMAL PROTEIN L35/50S RIBOSOMAL PROTEIN L29"/>
    <property type="match status" value="1"/>
</dbReference>
<name>A0A0H4T5I0_9BACT</name>
<dbReference type="EMBL" id="KT006987">
    <property type="protein sequence ID" value="AKQ01990.1"/>
    <property type="molecule type" value="Genomic_DNA"/>
</dbReference>
<protein>
    <recommendedName>
        <fullName evidence="4 5">Large ribosomal subunit protein uL29</fullName>
    </recommendedName>
</protein>
<dbReference type="PANTHER" id="PTHR10916:SF0">
    <property type="entry name" value="LARGE RIBOSOMAL SUBUNIT PROTEIN UL29C"/>
    <property type="match status" value="1"/>
</dbReference>
<evidence type="ECO:0000256" key="3">
    <source>
        <dbReference type="ARBA" id="ARBA00023274"/>
    </source>
</evidence>
<dbReference type="NCBIfam" id="TIGR00012">
    <property type="entry name" value="L29"/>
    <property type="match status" value="1"/>
</dbReference>
<evidence type="ECO:0000256" key="4">
    <source>
        <dbReference type="ARBA" id="ARBA00035204"/>
    </source>
</evidence>
<evidence type="ECO:0000256" key="2">
    <source>
        <dbReference type="ARBA" id="ARBA00022980"/>
    </source>
</evidence>
<dbReference type="Gene3D" id="1.10.287.310">
    <property type="match status" value="1"/>
</dbReference>
<dbReference type="SUPFAM" id="SSF46561">
    <property type="entry name" value="Ribosomal protein L29 (L29p)"/>
    <property type="match status" value="1"/>
</dbReference>
<dbReference type="GO" id="GO:0022625">
    <property type="term" value="C:cytosolic large ribosomal subunit"/>
    <property type="evidence" value="ECO:0007669"/>
    <property type="project" value="TreeGrafter"/>
</dbReference>
<dbReference type="AlphaFoldDB" id="A0A0H4T5I0"/>
<dbReference type="GO" id="GO:0006412">
    <property type="term" value="P:translation"/>
    <property type="evidence" value="ECO:0007669"/>
    <property type="project" value="UniProtKB-UniRule"/>
</dbReference>
<proteinExistence type="inferred from homology"/>
<evidence type="ECO:0000256" key="1">
    <source>
        <dbReference type="ARBA" id="ARBA00009254"/>
    </source>
</evidence>